<proteinExistence type="predicted"/>
<evidence type="ECO:0008006" key="3">
    <source>
        <dbReference type="Google" id="ProtNLM"/>
    </source>
</evidence>
<dbReference type="OMA" id="TCLIVKD"/>
<reference evidence="2" key="1">
    <citation type="submission" date="2011-05" db="EMBL/GenBank/DDBJ databases">
        <authorList>
            <person name="Richards S.R."/>
            <person name="Qu J."/>
            <person name="Jiang H."/>
            <person name="Jhangiani S.N."/>
            <person name="Agravi P."/>
            <person name="Goodspeed R."/>
            <person name="Gross S."/>
            <person name="Mandapat C."/>
            <person name="Jackson L."/>
            <person name="Mathew T."/>
            <person name="Pu L."/>
            <person name="Thornton R."/>
            <person name="Saada N."/>
            <person name="Wilczek-Boney K.B."/>
            <person name="Lee S."/>
            <person name="Kovar C."/>
            <person name="Wu Y."/>
            <person name="Scherer S.E."/>
            <person name="Worley K.C."/>
            <person name="Muzny D.M."/>
            <person name="Gibbs R."/>
        </authorList>
    </citation>
    <scope>NUCLEOTIDE SEQUENCE</scope>
    <source>
        <strain evidence="2">Brora</strain>
    </source>
</reference>
<dbReference type="Pfam" id="PF00687">
    <property type="entry name" value="Ribosomal_L1"/>
    <property type="match status" value="1"/>
</dbReference>
<accession>T1JM66</accession>
<dbReference type="EMBL" id="JH431809">
    <property type="status" value="NOT_ANNOTATED_CDS"/>
    <property type="molecule type" value="Genomic_DNA"/>
</dbReference>
<sequence>MSSTTADCSISSKQVKRSVAALYQLLEKKTATENEKKQKKLFGKGPNKISVRIQLKRAPAGNQYGWKEIKVVLPNCPTGKNSSICLIVKDLHKGRRSDDEFTIEYFKDILKKKEIDIITEIIPTHVVRTEHNTFQAKRNLSVNFDKFIADERIKMSLPTLLGKWFTEKQKLPIPISFTKSTTKAQIEKAMSHVNVANDSMKMSETVSNILDLVNQLARKLPGGWANVKSIFLSTVVKPSIPVYVSLAPLSEVDIAIDMQEYPEPEDLTTLPKGKVVVYPDGTVHVVEGNGDGDISDN</sequence>
<dbReference type="InterPro" id="IPR023674">
    <property type="entry name" value="Ribosomal_uL1-like"/>
</dbReference>
<reference evidence="1" key="2">
    <citation type="submission" date="2015-02" db="UniProtKB">
        <authorList>
            <consortium name="EnsemblMetazoa"/>
        </authorList>
    </citation>
    <scope>IDENTIFICATION</scope>
</reference>
<dbReference type="eggNOG" id="KOG1685">
    <property type="taxonomic scope" value="Eukaryota"/>
</dbReference>
<keyword evidence="2" id="KW-1185">Reference proteome</keyword>
<dbReference type="HOGENOM" id="CLU_026457_1_1_1"/>
<dbReference type="SUPFAM" id="SSF56808">
    <property type="entry name" value="Ribosomal protein L1"/>
    <property type="match status" value="1"/>
</dbReference>
<dbReference type="InterPro" id="IPR028364">
    <property type="entry name" value="Ribosomal_uL1/biogenesis"/>
</dbReference>
<dbReference type="PhylomeDB" id="T1JM66"/>
<organism evidence="1 2">
    <name type="scientific">Strigamia maritima</name>
    <name type="common">European centipede</name>
    <name type="synonym">Geophilus maritimus</name>
    <dbReference type="NCBI Taxonomy" id="126957"/>
    <lineage>
        <taxon>Eukaryota</taxon>
        <taxon>Metazoa</taxon>
        <taxon>Ecdysozoa</taxon>
        <taxon>Arthropoda</taxon>
        <taxon>Myriapoda</taxon>
        <taxon>Chilopoda</taxon>
        <taxon>Pleurostigmophora</taxon>
        <taxon>Geophilomorpha</taxon>
        <taxon>Linotaeniidae</taxon>
        <taxon>Strigamia</taxon>
    </lineage>
</organism>
<dbReference type="CDD" id="cd00403">
    <property type="entry name" value="Ribosomal_L1"/>
    <property type="match status" value="1"/>
</dbReference>
<dbReference type="AlphaFoldDB" id="T1JM66"/>
<protein>
    <recommendedName>
        <fullName evidence="3">Ribosomal protein L1</fullName>
    </recommendedName>
</protein>
<dbReference type="Gene3D" id="3.30.190.20">
    <property type="match status" value="1"/>
</dbReference>
<dbReference type="Proteomes" id="UP000014500">
    <property type="component" value="Unassembled WGS sequence"/>
</dbReference>
<dbReference type="EnsemblMetazoa" id="SMAR014946-RA">
    <property type="protein sequence ID" value="SMAR014946-PA"/>
    <property type="gene ID" value="SMAR014946"/>
</dbReference>
<dbReference type="STRING" id="126957.T1JM66"/>
<name>T1JM66_STRMM</name>
<evidence type="ECO:0000313" key="1">
    <source>
        <dbReference type="EnsemblMetazoa" id="SMAR014946-PA"/>
    </source>
</evidence>
<evidence type="ECO:0000313" key="2">
    <source>
        <dbReference type="Proteomes" id="UP000014500"/>
    </source>
</evidence>